<dbReference type="CDD" id="cd00353">
    <property type="entry name" value="Ribosomal_S15p_S13e"/>
    <property type="match status" value="1"/>
</dbReference>
<dbReference type="AlphaFoldDB" id="A0A2B4SVG8"/>
<keyword evidence="3" id="KW-0687">Ribonucleoprotein</keyword>
<dbReference type="SUPFAM" id="SSF47060">
    <property type="entry name" value="S15/NS1 RNA-binding domain"/>
    <property type="match status" value="1"/>
</dbReference>
<name>A0A2B4SVG8_STYPI</name>
<dbReference type="PANTHER" id="PTHR11885:SF6">
    <property type="entry name" value="SMALL RIBOSOMAL SUBUNIT PROTEIN US15"/>
    <property type="match status" value="1"/>
</dbReference>
<accession>A0A2B4SVG8</accession>
<dbReference type="InterPro" id="IPR023029">
    <property type="entry name" value="Ribosomal_uS15_arc_euk"/>
</dbReference>
<dbReference type="SUPFAM" id="SSF53098">
    <property type="entry name" value="Ribonuclease H-like"/>
    <property type="match status" value="1"/>
</dbReference>
<evidence type="ECO:0000313" key="9">
    <source>
        <dbReference type="EMBL" id="PFX33179.1"/>
    </source>
</evidence>
<evidence type="ECO:0000256" key="1">
    <source>
        <dbReference type="ARBA" id="ARBA00008434"/>
    </source>
</evidence>
<evidence type="ECO:0000256" key="7">
    <source>
        <dbReference type="SAM" id="MobiDB-lite"/>
    </source>
</evidence>
<evidence type="ECO:0000256" key="3">
    <source>
        <dbReference type="ARBA" id="ARBA00023274"/>
    </source>
</evidence>
<dbReference type="PROSITE" id="PS00028">
    <property type="entry name" value="ZINC_FINGER_C2H2_1"/>
    <property type="match status" value="1"/>
</dbReference>
<evidence type="ECO:0000256" key="4">
    <source>
        <dbReference type="ARBA" id="ARBA00035165"/>
    </source>
</evidence>
<dbReference type="Pfam" id="PF08069">
    <property type="entry name" value="Ribosomal_S13_N"/>
    <property type="match status" value="1"/>
</dbReference>
<feature type="region of interest" description="Disordered" evidence="7">
    <location>
        <begin position="261"/>
        <end position="317"/>
    </location>
</feature>
<dbReference type="Pfam" id="PF01612">
    <property type="entry name" value="DNA_pol_A_exo1"/>
    <property type="match status" value="1"/>
</dbReference>
<feature type="domain" description="C2H2-type" evidence="8">
    <location>
        <begin position="529"/>
        <end position="556"/>
    </location>
</feature>
<dbReference type="HAMAP" id="MF_01343_A">
    <property type="entry name" value="Ribosomal_uS15_A"/>
    <property type="match status" value="1"/>
</dbReference>
<dbReference type="Gene3D" id="1.10.287.10">
    <property type="entry name" value="S15/NS1, RNA-binding"/>
    <property type="match status" value="1"/>
</dbReference>
<keyword evidence="2 9" id="KW-0689">Ribosomal protein</keyword>
<dbReference type="FunFam" id="4.10.860.130:FF:000001">
    <property type="entry name" value="40S ribosomal protein S13"/>
    <property type="match status" value="1"/>
</dbReference>
<dbReference type="InterPro" id="IPR000589">
    <property type="entry name" value="Ribosomal_uS15"/>
</dbReference>
<dbReference type="PROSITE" id="PS00362">
    <property type="entry name" value="RIBOSOMAL_S15"/>
    <property type="match status" value="1"/>
</dbReference>
<dbReference type="GO" id="GO:0006139">
    <property type="term" value="P:nucleobase-containing compound metabolic process"/>
    <property type="evidence" value="ECO:0007669"/>
    <property type="project" value="InterPro"/>
</dbReference>
<comment type="similarity">
    <text evidence="1">Belongs to the universal ribosomal protein uS15 family.</text>
</comment>
<dbReference type="InterPro" id="IPR012337">
    <property type="entry name" value="RNaseH-like_sf"/>
</dbReference>
<reference evidence="10" key="1">
    <citation type="journal article" date="2017" name="bioRxiv">
        <title>Comparative analysis of the genomes of Stylophora pistillata and Acropora digitifera provides evidence for extensive differences between species of corals.</title>
        <authorList>
            <person name="Voolstra C.R."/>
            <person name="Li Y."/>
            <person name="Liew Y.J."/>
            <person name="Baumgarten S."/>
            <person name="Zoccola D."/>
            <person name="Flot J.-F."/>
            <person name="Tambutte S."/>
            <person name="Allemand D."/>
            <person name="Aranda M."/>
        </authorList>
    </citation>
    <scope>NUCLEOTIDE SEQUENCE [LARGE SCALE GENOMIC DNA]</scope>
</reference>
<dbReference type="STRING" id="50429.A0A2B4SVG8"/>
<dbReference type="GO" id="GO:0022627">
    <property type="term" value="C:cytosolic small ribosomal subunit"/>
    <property type="evidence" value="ECO:0007669"/>
    <property type="project" value="TreeGrafter"/>
</dbReference>
<dbReference type="GO" id="GO:0006412">
    <property type="term" value="P:translation"/>
    <property type="evidence" value="ECO:0007669"/>
    <property type="project" value="InterPro"/>
</dbReference>
<dbReference type="PROSITE" id="PS50157">
    <property type="entry name" value="ZINC_FINGER_C2H2_2"/>
    <property type="match status" value="1"/>
</dbReference>
<keyword evidence="10" id="KW-1185">Reference proteome</keyword>
<keyword evidence="6" id="KW-0862">Zinc</keyword>
<dbReference type="EMBL" id="LSMT01000014">
    <property type="protein sequence ID" value="PFX33179.1"/>
    <property type="molecule type" value="Genomic_DNA"/>
</dbReference>
<dbReference type="GO" id="GO:0008270">
    <property type="term" value="F:zinc ion binding"/>
    <property type="evidence" value="ECO:0007669"/>
    <property type="project" value="UniProtKB-KW"/>
</dbReference>
<evidence type="ECO:0000259" key="8">
    <source>
        <dbReference type="PROSITE" id="PS50157"/>
    </source>
</evidence>
<comment type="caution">
    <text evidence="9">The sequence shown here is derived from an EMBL/GenBank/DDBJ whole genome shotgun (WGS) entry which is preliminary data.</text>
</comment>
<keyword evidence="6" id="KW-0863">Zinc-finger</keyword>
<dbReference type="InterPro" id="IPR009068">
    <property type="entry name" value="uS15_NS1_RNA-bd_sf"/>
</dbReference>
<dbReference type="InterPro" id="IPR012606">
    <property type="entry name" value="Ribosomal_uS15_N"/>
</dbReference>
<dbReference type="SMART" id="SM00474">
    <property type="entry name" value="35EXOc"/>
    <property type="match status" value="1"/>
</dbReference>
<dbReference type="GO" id="GO:0003735">
    <property type="term" value="F:structural constituent of ribosome"/>
    <property type="evidence" value="ECO:0007669"/>
    <property type="project" value="InterPro"/>
</dbReference>
<dbReference type="SMART" id="SM01387">
    <property type="entry name" value="Ribosomal_S15"/>
    <property type="match status" value="1"/>
</dbReference>
<sequence length="772" mass="86629">MSRPYRNHTRYRQRPYKHWTESSAVKQEKVYEDVNFSSSPYTYPTFSPDNGGNSRLPGWDYLLRRKAENINDRILKSKASASCGGTSHDESYEASSQFVIKQGPDNPAAREQYSYSALSWTPCNDPSQEYAQKGGFWIERKEERSNPDLKAGQSNSDRLANAFENQQMRKVKIEHPLRIPHHKGRHSNYPGASTGQGSNLTVEKLISNIRSAVASNPNFKRNIVDSACSQTSENCKKQSSISGTSFGTTSSGLRNPVTQVSEEISNSHSPYNTGNEVRHGTMMDKTNDIPHGSGKIHHNSKPDTRRNQYIPGDRKTLTHTLPYPAEGVEVQYTQDPIEAEAWLKNNIIDCSAQAVGLDIEWKPQFKSTKDGGVESKPAVLQLSVEGSCLVLHLCHMKSKPKLLKNVLSNKMILKVGSGILQDVTKLNRDTGLSCKGLMDTQKMAKSIGIPVSQKLGLKALAKHFLGFDLEKPKSVSMSNWERRPLTLEQIHYAALDAWIGLKIYLHMKMVKGQEQVFMEEDVEEPVETLQCRVCGKKVKGQDGLNEHSSIHPQCKCGQVFLVKISKKHQKKCPFSSSLAQEGQTADDVTVWCQGCGKKCKNEEVLMKHVRERGDCYKKTLRMGRLHAPGKGISGSALPYRRSVPTWLKLTADDVKEQIYKLAKKGLTPSQIGVILRDSHGVGQVCYITGNKILRILKAKGLAGTLPEDLYFLIKKAVAVRKHLEKHRKDKDSKFRLILIESRIHRLARYYKTKRVLPANWKYESSTASALVA</sequence>
<dbReference type="InterPro" id="IPR013087">
    <property type="entry name" value="Znf_C2H2_type"/>
</dbReference>
<dbReference type="Gene3D" id="3.30.420.10">
    <property type="entry name" value="Ribonuclease H-like superfamily/Ribonuclease H"/>
    <property type="match status" value="1"/>
</dbReference>
<evidence type="ECO:0000256" key="2">
    <source>
        <dbReference type="ARBA" id="ARBA00022980"/>
    </source>
</evidence>
<dbReference type="Pfam" id="PF00312">
    <property type="entry name" value="Ribosomal_S15"/>
    <property type="match status" value="1"/>
</dbReference>
<dbReference type="Proteomes" id="UP000225706">
    <property type="component" value="Unassembled WGS sequence"/>
</dbReference>
<dbReference type="Gene3D" id="4.10.860.130">
    <property type="match status" value="1"/>
</dbReference>
<dbReference type="FunFam" id="1.10.287.10:FF:000003">
    <property type="entry name" value="40S ribosomal protein S13"/>
    <property type="match status" value="1"/>
</dbReference>
<dbReference type="PANTHER" id="PTHR11885">
    <property type="entry name" value="RIBOSOMAL PROTEIN S15P/S13E"/>
    <property type="match status" value="1"/>
</dbReference>
<evidence type="ECO:0000256" key="5">
    <source>
        <dbReference type="ARBA" id="ARBA00035470"/>
    </source>
</evidence>
<proteinExistence type="inferred from homology"/>
<dbReference type="NCBIfam" id="NF006331">
    <property type="entry name" value="PRK08561.1"/>
    <property type="match status" value="1"/>
</dbReference>
<feature type="compositionally biased region" description="Basic and acidic residues" evidence="7">
    <location>
        <begin position="276"/>
        <end position="288"/>
    </location>
</feature>
<protein>
    <recommendedName>
        <fullName evidence="4">Small ribosomal subunit protein uS15</fullName>
    </recommendedName>
    <alternativeName>
        <fullName evidence="5">40S ribosomal protein S13</fullName>
    </alternativeName>
</protein>
<dbReference type="GO" id="GO:0070181">
    <property type="term" value="F:small ribosomal subunit rRNA binding"/>
    <property type="evidence" value="ECO:0007669"/>
    <property type="project" value="TreeGrafter"/>
</dbReference>
<gene>
    <name evidence="9" type="primary">Rps13</name>
    <name evidence="9" type="ORF">AWC38_SpisGene1901</name>
</gene>
<feature type="compositionally biased region" description="Polar residues" evidence="7">
    <location>
        <begin position="261"/>
        <end position="275"/>
    </location>
</feature>
<dbReference type="GO" id="GO:0005730">
    <property type="term" value="C:nucleolus"/>
    <property type="evidence" value="ECO:0007669"/>
    <property type="project" value="TreeGrafter"/>
</dbReference>
<dbReference type="CDD" id="cd06141">
    <property type="entry name" value="WRN_exo"/>
    <property type="match status" value="1"/>
</dbReference>
<dbReference type="GO" id="GO:0008408">
    <property type="term" value="F:3'-5' exonuclease activity"/>
    <property type="evidence" value="ECO:0007669"/>
    <property type="project" value="InterPro"/>
</dbReference>
<dbReference type="OrthoDB" id="623277at2759"/>
<evidence type="ECO:0000256" key="6">
    <source>
        <dbReference type="PROSITE-ProRule" id="PRU00042"/>
    </source>
</evidence>
<evidence type="ECO:0000313" key="10">
    <source>
        <dbReference type="Proteomes" id="UP000225706"/>
    </source>
</evidence>
<feature type="compositionally biased region" description="Basic and acidic residues" evidence="7">
    <location>
        <begin position="300"/>
        <end position="316"/>
    </location>
</feature>
<keyword evidence="6" id="KW-0479">Metal-binding</keyword>
<dbReference type="SMART" id="SM01386">
    <property type="entry name" value="Ribosomal_S13_N"/>
    <property type="match status" value="1"/>
</dbReference>
<dbReference type="InterPro" id="IPR036397">
    <property type="entry name" value="RNaseH_sf"/>
</dbReference>
<dbReference type="InterPro" id="IPR002562">
    <property type="entry name" value="3'-5'_exonuclease_dom"/>
</dbReference>
<organism evidence="9 10">
    <name type="scientific">Stylophora pistillata</name>
    <name type="common">Smooth cauliflower coral</name>
    <dbReference type="NCBI Taxonomy" id="50429"/>
    <lineage>
        <taxon>Eukaryota</taxon>
        <taxon>Metazoa</taxon>
        <taxon>Cnidaria</taxon>
        <taxon>Anthozoa</taxon>
        <taxon>Hexacorallia</taxon>
        <taxon>Scleractinia</taxon>
        <taxon>Astrocoeniina</taxon>
        <taxon>Pocilloporidae</taxon>
        <taxon>Stylophora</taxon>
    </lineage>
</organism>